<dbReference type="InterPro" id="IPR005471">
    <property type="entry name" value="Tscrpt_reg_IclR_N"/>
</dbReference>
<dbReference type="Pfam" id="PF09339">
    <property type="entry name" value="HTH_IclR"/>
    <property type="match status" value="1"/>
</dbReference>
<organism evidence="6 7">
    <name type="scientific">Devosia elaeis</name>
    <dbReference type="NCBI Taxonomy" id="1770058"/>
    <lineage>
        <taxon>Bacteria</taxon>
        <taxon>Pseudomonadati</taxon>
        <taxon>Pseudomonadota</taxon>
        <taxon>Alphaproteobacteria</taxon>
        <taxon>Hyphomicrobiales</taxon>
        <taxon>Devosiaceae</taxon>
        <taxon>Devosia</taxon>
    </lineage>
</organism>
<dbReference type="InterPro" id="IPR029016">
    <property type="entry name" value="GAF-like_dom_sf"/>
</dbReference>
<evidence type="ECO:0000259" key="4">
    <source>
        <dbReference type="PROSITE" id="PS51077"/>
    </source>
</evidence>
<dbReference type="SMART" id="SM00346">
    <property type="entry name" value="HTH_ICLR"/>
    <property type="match status" value="1"/>
</dbReference>
<evidence type="ECO:0000256" key="1">
    <source>
        <dbReference type="ARBA" id="ARBA00023015"/>
    </source>
</evidence>
<dbReference type="Pfam" id="PF01614">
    <property type="entry name" value="IclR_C"/>
    <property type="match status" value="1"/>
</dbReference>
<keyword evidence="1" id="KW-0805">Transcription regulation</keyword>
<reference evidence="6 7" key="1">
    <citation type="submission" date="2016-03" db="EMBL/GenBank/DDBJ databases">
        <title>Genome sequencing of Devosia sp. S37.</title>
        <authorList>
            <person name="Mohd Nor M."/>
        </authorList>
    </citation>
    <scope>NUCLEOTIDE SEQUENCE [LARGE SCALE GENOMIC DNA]</scope>
    <source>
        <strain evidence="6 7">S37</strain>
    </source>
</reference>
<feature type="domain" description="HTH iclR-type" evidence="4">
    <location>
        <begin position="14"/>
        <end position="76"/>
    </location>
</feature>
<dbReference type="SUPFAM" id="SSF55781">
    <property type="entry name" value="GAF domain-like"/>
    <property type="match status" value="1"/>
</dbReference>
<dbReference type="InterPro" id="IPR050707">
    <property type="entry name" value="HTH_MetabolicPath_Reg"/>
</dbReference>
<dbReference type="SUPFAM" id="SSF46785">
    <property type="entry name" value="Winged helix' DNA-binding domain"/>
    <property type="match status" value="1"/>
</dbReference>
<dbReference type="GO" id="GO:0045892">
    <property type="term" value="P:negative regulation of DNA-templated transcription"/>
    <property type="evidence" value="ECO:0007669"/>
    <property type="project" value="TreeGrafter"/>
</dbReference>
<dbReference type="InterPro" id="IPR036388">
    <property type="entry name" value="WH-like_DNA-bd_sf"/>
</dbReference>
<dbReference type="GO" id="GO:0003700">
    <property type="term" value="F:DNA-binding transcription factor activity"/>
    <property type="evidence" value="ECO:0007669"/>
    <property type="project" value="TreeGrafter"/>
</dbReference>
<dbReference type="EMBL" id="LVVY01000091">
    <property type="protein sequence ID" value="OAM76636.1"/>
    <property type="molecule type" value="Genomic_DNA"/>
</dbReference>
<gene>
    <name evidence="6" type="ORF">A3840_11815</name>
</gene>
<name>A0A178HXA5_9HYPH</name>
<dbReference type="PROSITE" id="PS51077">
    <property type="entry name" value="HTH_ICLR"/>
    <property type="match status" value="1"/>
</dbReference>
<sequence>MSKDDTDLGPSYSAPAVDKAFEIIDLLAGEMSGLTVTDMALRLGRSTSQIYRIVVSLHRLGLLRRNEQSDRYELTLKLYEVATRHPPLQKLIYHADPILERLAEETDQSCHLATVTGTSVVILAQADSPMPMHYTVKLGSRFPAMETSSGVVIAALSAPNRQHMLLAEFSEAEREQFRARFEAIRASGHERRESDVTAGVINLSKPVLDAAGHPLGAITVPFLPQRRMRMQAEAVLEKVVAAAGMLTTIMQNT</sequence>
<protein>
    <recommendedName>
        <fullName evidence="8">IclR family transcriptional regulator</fullName>
    </recommendedName>
</protein>
<dbReference type="PANTHER" id="PTHR30136:SF7">
    <property type="entry name" value="HTH-TYPE TRANSCRIPTIONAL REGULATOR KDGR-RELATED"/>
    <property type="match status" value="1"/>
</dbReference>
<keyword evidence="3" id="KW-0804">Transcription</keyword>
<evidence type="ECO:0008006" key="8">
    <source>
        <dbReference type="Google" id="ProtNLM"/>
    </source>
</evidence>
<dbReference type="GO" id="GO:0003677">
    <property type="term" value="F:DNA binding"/>
    <property type="evidence" value="ECO:0007669"/>
    <property type="project" value="UniProtKB-KW"/>
</dbReference>
<dbReference type="InterPro" id="IPR036390">
    <property type="entry name" value="WH_DNA-bd_sf"/>
</dbReference>
<dbReference type="RefSeq" id="WP_067456756.1">
    <property type="nucleotide sequence ID" value="NZ_LVVY01000091.1"/>
</dbReference>
<keyword evidence="2" id="KW-0238">DNA-binding</keyword>
<evidence type="ECO:0000313" key="6">
    <source>
        <dbReference type="EMBL" id="OAM76636.1"/>
    </source>
</evidence>
<dbReference type="Proteomes" id="UP000078389">
    <property type="component" value="Unassembled WGS sequence"/>
</dbReference>
<dbReference type="PANTHER" id="PTHR30136">
    <property type="entry name" value="HELIX-TURN-HELIX TRANSCRIPTIONAL REGULATOR, ICLR FAMILY"/>
    <property type="match status" value="1"/>
</dbReference>
<dbReference type="AlphaFoldDB" id="A0A178HXA5"/>
<comment type="caution">
    <text evidence="6">The sequence shown here is derived from an EMBL/GenBank/DDBJ whole genome shotgun (WGS) entry which is preliminary data.</text>
</comment>
<evidence type="ECO:0000313" key="7">
    <source>
        <dbReference type="Proteomes" id="UP000078389"/>
    </source>
</evidence>
<evidence type="ECO:0000259" key="5">
    <source>
        <dbReference type="PROSITE" id="PS51078"/>
    </source>
</evidence>
<accession>A0A178HXA5</accession>
<proteinExistence type="predicted"/>
<feature type="domain" description="IclR-ED" evidence="5">
    <location>
        <begin position="77"/>
        <end position="252"/>
    </location>
</feature>
<dbReference type="Gene3D" id="1.10.10.10">
    <property type="entry name" value="Winged helix-like DNA-binding domain superfamily/Winged helix DNA-binding domain"/>
    <property type="match status" value="1"/>
</dbReference>
<evidence type="ECO:0000256" key="2">
    <source>
        <dbReference type="ARBA" id="ARBA00023125"/>
    </source>
</evidence>
<dbReference type="OrthoDB" id="6057486at2"/>
<evidence type="ECO:0000256" key="3">
    <source>
        <dbReference type="ARBA" id="ARBA00023163"/>
    </source>
</evidence>
<dbReference type="InterPro" id="IPR014757">
    <property type="entry name" value="Tscrpt_reg_IclR_C"/>
</dbReference>
<keyword evidence="7" id="KW-1185">Reference proteome</keyword>
<dbReference type="STRING" id="1770058.A3840_11815"/>
<dbReference type="PROSITE" id="PS51078">
    <property type="entry name" value="ICLR_ED"/>
    <property type="match status" value="1"/>
</dbReference>
<dbReference type="Gene3D" id="3.30.450.40">
    <property type="match status" value="1"/>
</dbReference>